<dbReference type="Pfam" id="PF20469">
    <property type="entry name" value="OLD-like_TOPRIM"/>
    <property type="match status" value="1"/>
</dbReference>
<dbReference type="RefSeq" id="WP_165814002.1">
    <property type="nucleotide sequence ID" value="NZ_MZGS01000014.1"/>
</dbReference>
<comment type="caution">
    <text evidence="4">The sequence shown here is derived from an EMBL/GenBank/DDBJ whole genome shotgun (WGS) entry which is preliminary data.</text>
</comment>
<dbReference type="PANTHER" id="PTHR43581:SF4">
    <property type="entry name" value="ATP_GTP PHOSPHATASE"/>
    <property type="match status" value="1"/>
</dbReference>
<evidence type="ECO:0000259" key="2">
    <source>
        <dbReference type="Pfam" id="PF13175"/>
    </source>
</evidence>
<evidence type="ECO:0000313" key="5">
    <source>
        <dbReference type="Proteomes" id="UP000251717"/>
    </source>
</evidence>
<reference evidence="4 5" key="1">
    <citation type="submission" date="2017-03" db="EMBL/GenBank/DDBJ databases">
        <title>Genome sequence of Methanobrevibacter thaueri.</title>
        <authorList>
            <person name="Poehlein A."/>
            <person name="Seedorf H."/>
            <person name="Daniel R."/>
        </authorList>
    </citation>
    <scope>NUCLEOTIDE SEQUENCE [LARGE SCALE GENOMIC DNA]</scope>
    <source>
        <strain evidence="4 5">DSM 11995</strain>
    </source>
</reference>
<dbReference type="PANTHER" id="PTHR43581">
    <property type="entry name" value="ATP/GTP PHOSPHATASE"/>
    <property type="match status" value="1"/>
</dbReference>
<dbReference type="InterPro" id="IPR027417">
    <property type="entry name" value="P-loop_NTPase"/>
</dbReference>
<dbReference type="Pfam" id="PF13175">
    <property type="entry name" value="AAA_15"/>
    <property type="match status" value="1"/>
</dbReference>
<sequence length="656" mass="76962">MLLYRAYIENFRNIDHININFSDFNVLIGENNIGKTNILTAINKVLSKNVYFKEDDFKILEKPIIIELSFNNLSEEDKAAFFDFEGLYNPKDNDITIKTIGTWRSTIGNADISVNFIRKDLKEEEQEVKPVTKSFRKTLGSLYISAHRNYSKNMDSKGIFELLRLFAPYQTMPLDSLKQEIIQEFRELNEMDFEFNLQDIENLLNNNEKLTENILNNLKKIKDESESVCEIRDKIDNYNNIYEQKIKINNDLLEFNENHKEYYNLTEIENTVNSFFSTFLNNDELKFDVMPTEDIELLKNISMDIHGDSILKQGDGYQNFIDLLINLSKLIKIKNSNEVDICNFIVIIEEPETHLHPHMQRNFIKSLKEFKELFEKRNIFIQFFISTHSPYIVSNLQIPELNIIRKNEENIISVKLEENYIQKICHEVYSDDECSFNNIKKINNVINSLLNYSDVFFSKGTILCEGDSEFGAFPILASKLKYNLDQYGITLLNLEGADRLKLFLNILKEFKIHTYIILDADKKEKYGHLPHISFLGEDSTKNGAFELELYKNAPHYKIFKAVDLSYPSLSRNRIQEIKEIIPEFDGFDSLDESSEELLEEYKENSNYKRLVMNYMTQKKNILFSRILAEELDPSEIPPIFKEAFENAIKLTEENYG</sequence>
<dbReference type="InterPro" id="IPR034139">
    <property type="entry name" value="TOPRIM_OLD"/>
</dbReference>
<evidence type="ECO:0000256" key="1">
    <source>
        <dbReference type="SAM" id="Coils"/>
    </source>
</evidence>
<organism evidence="4 5">
    <name type="scientific">Methanobrevibacter thaueri</name>
    <dbReference type="NCBI Taxonomy" id="190975"/>
    <lineage>
        <taxon>Archaea</taxon>
        <taxon>Methanobacteriati</taxon>
        <taxon>Methanobacteriota</taxon>
        <taxon>Methanomada group</taxon>
        <taxon>Methanobacteria</taxon>
        <taxon>Methanobacteriales</taxon>
        <taxon>Methanobacteriaceae</taxon>
        <taxon>Methanobrevibacter</taxon>
    </lineage>
</organism>
<keyword evidence="5" id="KW-1185">Reference proteome</keyword>
<gene>
    <name evidence="4" type="primary">recF</name>
    <name evidence="4" type="ORF">MBBTH_02240</name>
</gene>
<dbReference type="Proteomes" id="UP000251717">
    <property type="component" value="Unassembled WGS sequence"/>
</dbReference>
<keyword evidence="1" id="KW-0175">Coiled coil</keyword>
<dbReference type="SUPFAM" id="SSF52540">
    <property type="entry name" value="P-loop containing nucleoside triphosphate hydrolases"/>
    <property type="match status" value="1"/>
</dbReference>
<dbReference type="InterPro" id="IPR041685">
    <property type="entry name" value="AAA_GajA/Old/RecF-like"/>
</dbReference>
<dbReference type="CDD" id="cd01026">
    <property type="entry name" value="TOPRIM_OLD"/>
    <property type="match status" value="1"/>
</dbReference>
<feature type="domain" description="OLD protein-like TOPRIM" evidence="3">
    <location>
        <begin position="456"/>
        <end position="521"/>
    </location>
</feature>
<feature type="domain" description="Endonuclease GajA/Old nuclease/RecF-like AAA" evidence="2">
    <location>
        <begin position="1"/>
        <end position="393"/>
    </location>
</feature>
<proteinExistence type="predicted"/>
<evidence type="ECO:0000313" key="4">
    <source>
        <dbReference type="EMBL" id="PWB88080.1"/>
    </source>
</evidence>
<feature type="coiled-coil region" evidence="1">
    <location>
        <begin position="193"/>
        <end position="224"/>
    </location>
</feature>
<dbReference type="OrthoDB" id="71628at2157"/>
<dbReference type="Gene3D" id="3.40.50.300">
    <property type="entry name" value="P-loop containing nucleotide triphosphate hydrolases"/>
    <property type="match status" value="1"/>
</dbReference>
<dbReference type="AlphaFoldDB" id="A0A315XPJ9"/>
<accession>A0A315XPJ9</accession>
<protein>
    <submittedName>
        <fullName evidence="4">DNA replication and repair protein RecF</fullName>
    </submittedName>
</protein>
<dbReference type="EMBL" id="MZGS01000014">
    <property type="protein sequence ID" value="PWB88080.1"/>
    <property type="molecule type" value="Genomic_DNA"/>
</dbReference>
<evidence type="ECO:0000259" key="3">
    <source>
        <dbReference type="Pfam" id="PF20469"/>
    </source>
</evidence>
<dbReference type="InterPro" id="IPR051396">
    <property type="entry name" value="Bact_Antivir_Def_Nuclease"/>
</dbReference>
<name>A0A315XPJ9_9EURY</name>